<dbReference type="RefSeq" id="WP_073166691.1">
    <property type="nucleotide sequence ID" value="NZ_FQUW01000034.1"/>
</dbReference>
<keyword evidence="5 8" id="KW-0408">Iron</keyword>
<keyword evidence="3 8" id="KW-0479">Metal-binding</keyword>
<dbReference type="InterPro" id="IPR007197">
    <property type="entry name" value="rSAM"/>
</dbReference>
<feature type="domain" description="Radical SAM core" evidence="9">
    <location>
        <begin position="21"/>
        <end position="246"/>
    </location>
</feature>
<evidence type="ECO:0000313" key="11">
    <source>
        <dbReference type="Proteomes" id="UP000184196"/>
    </source>
</evidence>
<keyword evidence="6 8" id="KW-0411">Iron-sulfur</keyword>
<dbReference type="GO" id="GO:0016840">
    <property type="term" value="F:carbon-nitrogen lyase activity"/>
    <property type="evidence" value="ECO:0007669"/>
    <property type="project" value="UniProtKB-UniRule"/>
</dbReference>
<dbReference type="GO" id="GO:0008616">
    <property type="term" value="P:tRNA queuosine(34) biosynthetic process"/>
    <property type="evidence" value="ECO:0007669"/>
    <property type="project" value="UniProtKB-UniRule"/>
</dbReference>
<dbReference type="PROSITE" id="PS51918">
    <property type="entry name" value="RADICAL_SAM"/>
    <property type="match status" value="1"/>
</dbReference>
<accession>A0A1M5C6W8</accession>
<dbReference type="HAMAP" id="MF_00917">
    <property type="entry name" value="QueE"/>
    <property type="match status" value="1"/>
</dbReference>
<evidence type="ECO:0000256" key="3">
    <source>
        <dbReference type="ARBA" id="ARBA00022723"/>
    </source>
</evidence>
<dbReference type="GO" id="GO:0051539">
    <property type="term" value="F:4 iron, 4 sulfur cluster binding"/>
    <property type="evidence" value="ECO:0007669"/>
    <property type="project" value="UniProtKB-UniRule"/>
</dbReference>
<feature type="binding site" evidence="8">
    <location>
        <position position="34"/>
    </location>
    <ligand>
        <name>[4Fe-4S] cluster</name>
        <dbReference type="ChEBI" id="CHEBI:49883"/>
        <note>4Fe-4S-S-AdoMet</note>
    </ligand>
</feature>
<evidence type="ECO:0000259" key="9">
    <source>
        <dbReference type="PROSITE" id="PS51918"/>
    </source>
</evidence>
<dbReference type="SUPFAM" id="SSF102114">
    <property type="entry name" value="Radical SAM enzymes"/>
    <property type="match status" value="1"/>
</dbReference>
<evidence type="ECO:0000256" key="2">
    <source>
        <dbReference type="ARBA" id="ARBA00022691"/>
    </source>
</evidence>
<comment type="catalytic activity">
    <reaction evidence="8">
        <text>6-carboxy-5,6,7,8-tetrahydropterin + H(+) = 7-carboxy-7-carbaguanine + NH4(+)</text>
        <dbReference type="Rhea" id="RHEA:27974"/>
        <dbReference type="ChEBI" id="CHEBI:15378"/>
        <dbReference type="ChEBI" id="CHEBI:28938"/>
        <dbReference type="ChEBI" id="CHEBI:61032"/>
        <dbReference type="ChEBI" id="CHEBI:61036"/>
        <dbReference type="EC" id="4.3.99.3"/>
    </reaction>
</comment>
<protein>
    <recommendedName>
        <fullName evidence="8">7-carboxy-7-deazaguanine synthase</fullName>
        <shortName evidence="8">CDG synthase</shortName>
        <ecNumber evidence="8">4.3.99.3</ecNumber>
    </recommendedName>
    <alternativeName>
        <fullName evidence="8">Queuosine biosynthesis protein QueE</fullName>
    </alternativeName>
</protein>
<feature type="binding site" evidence="8">
    <location>
        <position position="94"/>
    </location>
    <ligand>
        <name>S-adenosyl-L-methionine</name>
        <dbReference type="ChEBI" id="CHEBI:59789"/>
    </ligand>
</feature>
<keyword evidence="2 8" id="KW-0949">S-adenosyl-L-methionine</keyword>
<feature type="binding site" evidence="8">
    <location>
        <position position="92"/>
    </location>
    <ligand>
        <name>substrate</name>
    </ligand>
</feature>
<comment type="subunit">
    <text evidence="8">Homodimer.</text>
</comment>
<gene>
    <name evidence="8" type="primary">queE</name>
    <name evidence="10" type="ORF">SAMN02745218_02441</name>
</gene>
<dbReference type="InterPro" id="IPR013785">
    <property type="entry name" value="Aldolase_TIM"/>
</dbReference>
<comment type="similarity">
    <text evidence="8">Belongs to the radical SAM superfamily. 7-carboxy-7-deazaguanine synthase family.</text>
</comment>
<evidence type="ECO:0000256" key="5">
    <source>
        <dbReference type="ARBA" id="ARBA00023004"/>
    </source>
</evidence>
<dbReference type="Gene3D" id="3.20.20.70">
    <property type="entry name" value="Aldolase class I"/>
    <property type="match status" value="1"/>
</dbReference>
<feature type="binding site" evidence="8">
    <location>
        <begin position="40"/>
        <end position="42"/>
    </location>
    <ligand>
        <name>S-adenosyl-L-methionine</name>
        <dbReference type="ChEBI" id="CHEBI:59789"/>
    </ligand>
</feature>
<evidence type="ECO:0000313" key="10">
    <source>
        <dbReference type="EMBL" id="SHF50465.1"/>
    </source>
</evidence>
<dbReference type="GO" id="GO:1904047">
    <property type="term" value="F:S-adenosyl-L-methionine binding"/>
    <property type="evidence" value="ECO:0007669"/>
    <property type="project" value="UniProtKB-UniRule"/>
</dbReference>
<dbReference type="InterPro" id="IPR024924">
    <property type="entry name" value="7-CO-7-deazaguanine_synth-like"/>
</dbReference>
<dbReference type="PANTHER" id="PTHR42836">
    <property type="entry name" value="7-CARBOXY-7-DEAZAGUANINE SYNTHASE"/>
    <property type="match status" value="1"/>
</dbReference>
<proteinExistence type="inferred from homology"/>
<feature type="binding site" evidence="8">
    <location>
        <position position="41"/>
    </location>
    <ligand>
        <name>[4Fe-4S] cluster</name>
        <dbReference type="ChEBI" id="CHEBI:49883"/>
        <note>4Fe-4S-S-AdoMet</note>
    </ligand>
</feature>
<organism evidence="10 11">
    <name type="scientific">Desulfofundulus australicus DSM 11792</name>
    <dbReference type="NCBI Taxonomy" id="1121425"/>
    <lineage>
        <taxon>Bacteria</taxon>
        <taxon>Bacillati</taxon>
        <taxon>Bacillota</taxon>
        <taxon>Clostridia</taxon>
        <taxon>Eubacteriales</taxon>
        <taxon>Peptococcaceae</taxon>
        <taxon>Desulfofundulus</taxon>
    </lineage>
</organism>
<sequence>MSPLTAPIREIFSSIQGEGIFVGCRQIFLRFAGCNLTCSYCDTPRDIPEQCYWEKRPGTRKFFTSPNPMTAQDVALILRELEPSAHHSISLTGGEPLLHALFLRELIPLIKGTRQGIYLETNGTLPAFLKPLLPFIDIIAMDIKLPGTAKVKPLWDEHREFLELARTKNTFVKIIVDENSKMEEIEKALDLICDVGDFPVVFQPVTTPDAEIKLSAEKIITWQSLAMKRLTDVRVVPQTHKFLGYL</sequence>
<evidence type="ECO:0000256" key="7">
    <source>
        <dbReference type="ARBA" id="ARBA00023239"/>
    </source>
</evidence>
<dbReference type="Proteomes" id="UP000184196">
    <property type="component" value="Unassembled WGS sequence"/>
</dbReference>
<feature type="binding site" evidence="8">
    <location>
        <position position="38"/>
    </location>
    <ligand>
        <name>[4Fe-4S] cluster</name>
        <dbReference type="ChEBI" id="CHEBI:49883"/>
        <note>4Fe-4S-S-AdoMet</note>
    </ligand>
</feature>
<dbReference type="SFLD" id="SFLDS00029">
    <property type="entry name" value="Radical_SAM"/>
    <property type="match status" value="1"/>
</dbReference>
<keyword evidence="4 8" id="KW-0460">Magnesium</keyword>
<dbReference type="OrthoDB" id="9792276at2"/>
<comment type="cofactor">
    <cofactor evidence="8">
        <name>Mg(2+)</name>
        <dbReference type="ChEBI" id="CHEBI:18420"/>
    </cofactor>
</comment>
<dbReference type="PIRSF" id="PIRSF000370">
    <property type="entry name" value="QueE"/>
    <property type="match status" value="1"/>
</dbReference>
<dbReference type="CDD" id="cd01335">
    <property type="entry name" value="Radical_SAM"/>
    <property type="match status" value="1"/>
</dbReference>
<evidence type="ECO:0000256" key="4">
    <source>
        <dbReference type="ARBA" id="ARBA00022842"/>
    </source>
</evidence>
<dbReference type="AlphaFoldDB" id="A0A1M5C6W8"/>
<feature type="binding site" evidence="8">
    <location>
        <position position="30"/>
    </location>
    <ligand>
        <name>substrate</name>
    </ligand>
</feature>
<dbReference type="GO" id="GO:0000287">
    <property type="term" value="F:magnesium ion binding"/>
    <property type="evidence" value="ECO:0007669"/>
    <property type="project" value="UniProtKB-UniRule"/>
</dbReference>
<comment type="cofactor">
    <cofactor evidence="8">
        <name>S-adenosyl-L-methionine</name>
        <dbReference type="ChEBI" id="CHEBI:59789"/>
    </cofactor>
    <text evidence="8">Binds 1 S-adenosyl-L-methionine per subunit.</text>
</comment>
<keyword evidence="8" id="KW-0671">Queuosine biosynthesis</keyword>
<feature type="binding site" evidence="8">
    <location>
        <position position="43"/>
    </location>
    <ligand>
        <name>Mg(2+)</name>
        <dbReference type="ChEBI" id="CHEBI:18420"/>
    </ligand>
</feature>
<comment type="cofactor">
    <cofactor evidence="8">
        <name>[4Fe-4S] cluster</name>
        <dbReference type="ChEBI" id="CHEBI:49883"/>
    </cofactor>
    <text evidence="8">Binds 1 [4Fe-4S] cluster. The cluster is coordinated with 3 cysteines and an exchangeable S-adenosyl-L-methionine.</text>
</comment>
<evidence type="ECO:0000256" key="1">
    <source>
        <dbReference type="ARBA" id="ARBA00022485"/>
    </source>
</evidence>
<reference evidence="11" key="1">
    <citation type="submission" date="2016-11" db="EMBL/GenBank/DDBJ databases">
        <authorList>
            <person name="Varghese N."/>
            <person name="Submissions S."/>
        </authorList>
    </citation>
    <scope>NUCLEOTIDE SEQUENCE [LARGE SCALE GENOMIC DNA]</scope>
    <source>
        <strain evidence="11">DSM 11792</strain>
    </source>
</reference>
<comment type="pathway">
    <text evidence="8">Purine metabolism; 7-cyano-7-deazaguanine biosynthesis.</text>
</comment>
<dbReference type="Pfam" id="PF04055">
    <property type="entry name" value="Radical_SAM"/>
    <property type="match status" value="1"/>
</dbReference>
<dbReference type="EC" id="4.3.99.3" evidence="8"/>
<evidence type="ECO:0000256" key="6">
    <source>
        <dbReference type="ARBA" id="ARBA00023014"/>
    </source>
</evidence>
<dbReference type="InterPro" id="IPR058240">
    <property type="entry name" value="rSAM_sf"/>
</dbReference>
<comment type="caution">
    <text evidence="8">Lacks conserved residue(s) required for the propagation of feature annotation.</text>
</comment>
<keyword evidence="7 8" id="KW-0456">Lyase</keyword>
<dbReference type="PANTHER" id="PTHR42836:SF1">
    <property type="entry name" value="7-CARBOXY-7-DEAZAGUANINE SYNTHASE"/>
    <property type="match status" value="1"/>
</dbReference>
<dbReference type="UniPathway" id="UPA00391"/>
<evidence type="ECO:0000256" key="8">
    <source>
        <dbReference type="HAMAP-Rule" id="MF_00917"/>
    </source>
</evidence>
<keyword evidence="11" id="KW-1185">Reference proteome</keyword>
<dbReference type="EMBL" id="FQUW01000034">
    <property type="protein sequence ID" value="SHF50465.1"/>
    <property type="molecule type" value="Genomic_DNA"/>
</dbReference>
<name>A0A1M5C6W8_9FIRM</name>
<keyword evidence="1 8" id="KW-0004">4Fe-4S</keyword>
<feature type="binding site" evidence="8">
    <location>
        <begin position="15"/>
        <end position="17"/>
    </location>
    <ligand>
        <name>substrate</name>
    </ligand>
</feature>
<comment type="function">
    <text evidence="8">Catalyzes the complex heterocyclic radical-mediated conversion of 6-carboxy-5,6,7,8-tetrahydropterin (CPH4) to 7-carboxy-7-deazaguanine (CDG), a step common to the biosynthetic pathways of all 7-deazapurine-containing compounds.</text>
</comment>